<feature type="domain" description="Putative phage metallopeptidase" evidence="1">
    <location>
        <begin position="54"/>
        <end position="181"/>
    </location>
</feature>
<accession>A0A0U1KYC8</accession>
<evidence type="ECO:0000313" key="2">
    <source>
        <dbReference type="EMBL" id="CQR71664.1"/>
    </source>
</evidence>
<dbReference type="InterPro" id="IPR043998">
    <property type="entry name" value="Put_Metallopep"/>
</dbReference>
<gene>
    <name evidence="2" type="ORF">SpAn4DRAFT_3530</name>
</gene>
<dbReference type="Pfam" id="PF18894">
    <property type="entry name" value="PhageMetallopep"/>
    <property type="match status" value="1"/>
</dbReference>
<evidence type="ECO:0000259" key="1">
    <source>
        <dbReference type="Pfam" id="PF18894"/>
    </source>
</evidence>
<evidence type="ECO:0000313" key="3">
    <source>
        <dbReference type="Proteomes" id="UP000049855"/>
    </source>
</evidence>
<proteinExistence type="predicted"/>
<organism evidence="2 3">
    <name type="scientific">Sporomusa ovata</name>
    <dbReference type="NCBI Taxonomy" id="2378"/>
    <lineage>
        <taxon>Bacteria</taxon>
        <taxon>Bacillati</taxon>
        <taxon>Bacillota</taxon>
        <taxon>Negativicutes</taxon>
        <taxon>Selenomonadales</taxon>
        <taxon>Sporomusaceae</taxon>
        <taxon>Sporomusa</taxon>
    </lineage>
</organism>
<dbReference type="AlphaFoldDB" id="A0A0U1KYC8"/>
<dbReference type="Proteomes" id="UP000049855">
    <property type="component" value="Unassembled WGS sequence"/>
</dbReference>
<sequence length="203" mass="23002">MNPVCESCPRKAICKKEKTPCSALEELYKIGQEQDRQAKSELIREYAKQIGVIDYEVSEELRHIGEQVISGMPELSYIPGYDIRVGYVLSYESKKKDGKIIAADCRKVTGPYKAYLPFDFIVTFYEPNMAYMTENQRKLLMLHELKHIGIGPKGIRIEPHDVEDFQSILDKYGLRWNAFGNDVPDIMAGGGSGEETKKANSKA</sequence>
<protein>
    <recommendedName>
        <fullName evidence="1">Putative phage metallopeptidase domain-containing protein</fullName>
    </recommendedName>
</protein>
<reference evidence="3" key="1">
    <citation type="submission" date="2015-03" db="EMBL/GenBank/DDBJ databases">
        <authorList>
            <person name="Nijsse Bart"/>
        </authorList>
    </citation>
    <scope>NUCLEOTIDE SEQUENCE [LARGE SCALE GENOMIC DNA]</scope>
</reference>
<dbReference type="RefSeq" id="WP_021168750.1">
    <property type="nucleotide sequence ID" value="NZ_CTRP01000005.1"/>
</dbReference>
<name>A0A0U1KYC8_9FIRM</name>
<keyword evidence="3" id="KW-1185">Reference proteome</keyword>
<dbReference type="EMBL" id="CTRP01000005">
    <property type="protein sequence ID" value="CQR71664.1"/>
    <property type="molecule type" value="Genomic_DNA"/>
</dbReference>